<protein>
    <submittedName>
        <fullName evidence="2">Uncharacterized protein</fullName>
    </submittedName>
</protein>
<evidence type="ECO:0000313" key="3">
    <source>
        <dbReference type="Proteomes" id="UP000003560"/>
    </source>
</evidence>
<evidence type="ECO:0000256" key="1">
    <source>
        <dbReference type="SAM" id="Phobius"/>
    </source>
</evidence>
<dbReference type="EMBL" id="ABXJ01000018">
    <property type="protein sequence ID" value="EEA91444.1"/>
    <property type="molecule type" value="Genomic_DNA"/>
</dbReference>
<reference evidence="2 3" key="1">
    <citation type="submission" date="2008-10" db="EMBL/GenBank/DDBJ databases">
        <title>Draft genome sequence of Collinsella stercoris (DSM 13279).</title>
        <authorList>
            <person name="Sudarsanam P."/>
            <person name="Ley R."/>
            <person name="Guruge J."/>
            <person name="Turnbaugh P.J."/>
            <person name="Mahowald M."/>
            <person name="Liep D."/>
            <person name="Gordon J."/>
        </authorList>
    </citation>
    <scope>NUCLEOTIDE SEQUENCE [LARGE SCALE GENOMIC DNA]</scope>
    <source>
        <strain evidence="2 3">DSM 13279</strain>
    </source>
</reference>
<keyword evidence="1" id="KW-0472">Membrane</keyword>
<organism evidence="2 3">
    <name type="scientific">Collinsella stercoris DSM 13279</name>
    <dbReference type="NCBI Taxonomy" id="445975"/>
    <lineage>
        <taxon>Bacteria</taxon>
        <taxon>Bacillati</taxon>
        <taxon>Actinomycetota</taxon>
        <taxon>Coriobacteriia</taxon>
        <taxon>Coriobacteriales</taxon>
        <taxon>Coriobacteriaceae</taxon>
        <taxon>Collinsella</taxon>
    </lineage>
</organism>
<proteinExistence type="predicted"/>
<keyword evidence="3" id="KW-1185">Reference proteome</keyword>
<comment type="caution">
    <text evidence="2">The sequence shown here is derived from an EMBL/GenBank/DDBJ whole genome shotgun (WGS) entry which is preliminary data.</text>
</comment>
<keyword evidence="1" id="KW-0812">Transmembrane</keyword>
<dbReference type="STRING" id="445975.COLSTE_00359"/>
<dbReference type="HOGENOM" id="CLU_3232227_0_0_11"/>
<reference evidence="2 3" key="2">
    <citation type="submission" date="2008-10" db="EMBL/GenBank/DDBJ databases">
        <authorList>
            <person name="Fulton L."/>
            <person name="Clifton S."/>
            <person name="Fulton B."/>
            <person name="Xu J."/>
            <person name="Minx P."/>
            <person name="Pepin K.H."/>
            <person name="Johnson M."/>
            <person name="Thiruvilangam P."/>
            <person name="Bhonagiri V."/>
            <person name="Nash W.E."/>
            <person name="Mardis E.R."/>
            <person name="Wilson R.K."/>
        </authorList>
    </citation>
    <scope>NUCLEOTIDE SEQUENCE [LARGE SCALE GENOMIC DNA]</scope>
    <source>
        <strain evidence="2 3">DSM 13279</strain>
    </source>
</reference>
<keyword evidence="1" id="KW-1133">Transmembrane helix</keyword>
<feature type="transmembrane region" description="Helical" evidence="1">
    <location>
        <begin position="20"/>
        <end position="39"/>
    </location>
</feature>
<dbReference type="Proteomes" id="UP000003560">
    <property type="component" value="Unassembled WGS sequence"/>
</dbReference>
<sequence length="43" mass="4869">MRPVLCGALRATCANIPWRLYGITCSYKLCGIIIAYLFVQVNY</sequence>
<name>B6G8F1_9ACTN</name>
<dbReference type="AlphaFoldDB" id="B6G8F1"/>
<accession>B6G8F1</accession>
<gene>
    <name evidence="2" type="ORF">COLSTE_00359</name>
</gene>
<evidence type="ECO:0000313" key="2">
    <source>
        <dbReference type="EMBL" id="EEA91444.1"/>
    </source>
</evidence>